<dbReference type="PANTHER" id="PTHR15245">
    <property type="entry name" value="SYMPLEKIN-RELATED"/>
    <property type="match status" value="1"/>
</dbReference>
<evidence type="ECO:0000256" key="1">
    <source>
        <dbReference type="ARBA" id="ARBA00004123"/>
    </source>
</evidence>
<feature type="region of interest" description="Disordered" evidence="4">
    <location>
        <begin position="331"/>
        <end position="368"/>
    </location>
</feature>
<feature type="region of interest" description="Disordered" evidence="4">
    <location>
        <begin position="793"/>
        <end position="820"/>
    </location>
</feature>
<protein>
    <recommendedName>
        <fullName evidence="5">Symplekin/Pta1 N-terminal domain-containing protein</fullName>
    </recommendedName>
</protein>
<keyword evidence="7" id="KW-1185">Reference proteome</keyword>
<dbReference type="GO" id="GO:0006397">
    <property type="term" value="P:mRNA processing"/>
    <property type="evidence" value="ECO:0007669"/>
    <property type="project" value="UniProtKB-KW"/>
</dbReference>
<dbReference type="InterPro" id="IPR021850">
    <property type="entry name" value="Symplekin/Pta1"/>
</dbReference>
<dbReference type="OrthoDB" id="331600at2759"/>
<reference evidence="6 7" key="1">
    <citation type="journal article" date="2018" name="Nat. Ecol. Evol.">
        <title>Pezizomycetes genomes reveal the molecular basis of ectomycorrhizal truffle lifestyle.</title>
        <authorList>
            <person name="Murat C."/>
            <person name="Payen T."/>
            <person name="Noel B."/>
            <person name="Kuo A."/>
            <person name="Morin E."/>
            <person name="Chen J."/>
            <person name="Kohler A."/>
            <person name="Krizsan K."/>
            <person name="Balestrini R."/>
            <person name="Da Silva C."/>
            <person name="Montanini B."/>
            <person name="Hainaut M."/>
            <person name="Levati E."/>
            <person name="Barry K.W."/>
            <person name="Belfiori B."/>
            <person name="Cichocki N."/>
            <person name="Clum A."/>
            <person name="Dockter R.B."/>
            <person name="Fauchery L."/>
            <person name="Guy J."/>
            <person name="Iotti M."/>
            <person name="Le Tacon F."/>
            <person name="Lindquist E.A."/>
            <person name="Lipzen A."/>
            <person name="Malagnac F."/>
            <person name="Mello A."/>
            <person name="Molinier V."/>
            <person name="Miyauchi S."/>
            <person name="Poulain J."/>
            <person name="Riccioni C."/>
            <person name="Rubini A."/>
            <person name="Sitrit Y."/>
            <person name="Splivallo R."/>
            <person name="Traeger S."/>
            <person name="Wang M."/>
            <person name="Zifcakova L."/>
            <person name="Wipf D."/>
            <person name="Zambonelli A."/>
            <person name="Paolocci F."/>
            <person name="Nowrousian M."/>
            <person name="Ottonello S."/>
            <person name="Baldrian P."/>
            <person name="Spatafora J.W."/>
            <person name="Henrissat B."/>
            <person name="Nagy L.G."/>
            <person name="Aury J.M."/>
            <person name="Wincker P."/>
            <person name="Grigoriev I.V."/>
            <person name="Bonfante P."/>
            <person name="Martin F.M."/>
        </authorList>
    </citation>
    <scope>NUCLEOTIDE SEQUENCE [LARGE SCALE GENOMIC DNA]</scope>
    <source>
        <strain evidence="6 7">120613-1</strain>
    </source>
</reference>
<feature type="compositionally biased region" description="Low complexity" evidence="4">
    <location>
        <begin position="352"/>
        <end position="362"/>
    </location>
</feature>
<evidence type="ECO:0000313" key="7">
    <source>
        <dbReference type="Proteomes" id="UP000276215"/>
    </source>
</evidence>
<evidence type="ECO:0000256" key="4">
    <source>
        <dbReference type="SAM" id="MobiDB-lite"/>
    </source>
</evidence>
<feature type="domain" description="Symplekin/Pta1 N-terminal" evidence="5">
    <location>
        <begin position="93"/>
        <end position="333"/>
    </location>
</feature>
<evidence type="ECO:0000256" key="3">
    <source>
        <dbReference type="ARBA" id="ARBA00023242"/>
    </source>
</evidence>
<dbReference type="EMBL" id="ML120368">
    <property type="protein sequence ID" value="RPB02356.1"/>
    <property type="molecule type" value="Genomic_DNA"/>
</dbReference>
<dbReference type="Gene3D" id="1.25.10.10">
    <property type="entry name" value="Leucine-rich Repeat Variant"/>
    <property type="match status" value="1"/>
</dbReference>
<feature type="compositionally biased region" description="Low complexity" evidence="4">
    <location>
        <begin position="447"/>
        <end position="460"/>
    </location>
</feature>
<accession>A0A3N4JVH3</accession>
<gene>
    <name evidence="6" type="ORF">L873DRAFT_1826757</name>
</gene>
<organism evidence="6 7">
    <name type="scientific">Choiromyces venosus 120613-1</name>
    <dbReference type="NCBI Taxonomy" id="1336337"/>
    <lineage>
        <taxon>Eukaryota</taxon>
        <taxon>Fungi</taxon>
        <taxon>Dikarya</taxon>
        <taxon>Ascomycota</taxon>
        <taxon>Pezizomycotina</taxon>
        <taxon>Pezizomycetes</taxon>
        <taxon>Pezizales</taxon>
        <taxon>Tuberaceae</taxon>
        <taxon>Choiromyces</taxon>
    </lineage>
</organism>
<dbReference type="PANTHER" id="PTHR15245:SF20">
    <property type="entry name" value="SYMPLEKIN"/>
    <property type="match status" value="1"/>
</dbReference>
<feature type="compositionally biased region" description="Acidic residues" evidence="4">
    <location>
        <begin position="597"/>
        <end position="608"/>
    </location>
</feature>
<evidence type="ECO:0000259" key="5">
    <source>
        <dbReference type="Pfam" id="PF11935"/>
    </source>
</evidence>
<dbReference type="InterPro" id="IPR011989">
    <property type="entry name" value="ARM-like"/>
</dbReference>
<evidence type="ECO:0000313" key="6">
    <source>
        <dbReference type="EMBL" id="RPB02356.1"/>
    </source>
</evidence>
<keyword evidence="2" id="KW-0507">mRNA processing</keyword>
<dbReference type="Pfam" id="PF11935">
    <property type="entry name" value="SYMPK_PTA1_N"/>
    <property type="match status" value="1"/>
</dbReference>
<dbReference type="GO" id="GO:0005847">
    <property type="term" value="C:mRNA cleavage and polyadenylation specificity factor complex"/>
    <property type="evidence" value="ECO:0007669"/>
    <property type="project" value="TreeGrafter"/>
</dbReference>
<dbReference type="Proteomes" id="UP000276215">
    <property type="component" value="Unassembled WGS sequence"/>
</dbReference>
<name>A0A3N4JVH3_9PEZI</name>
<feature type="compositionally biased region" description="Low complexity" evidence="4">
    <location>
        <begin position="802"/>
        <end position="820"/>
    </location>
</feature>
<comment type="subcellular location">
    <subcellularLocation>
        <location evidence="1">Nucleus</location>
    </subcellularLocation>
</comment>
<keyword evidence="3" id="KW-0539">Nucleus</keyword>
<feature type="compositionally biased region" description="Basic and acidic residues" evidence="4">
    <location>
        <begin position="587"/>
        <end position="596"/>
    </location>
</feature>
<dbReference type="InterPro" id="IPR032460">
    <property type="entry name" value="Symplekin/Pta1_N"/>
</dbReference>
<evidence type="ECO:0000256" key="2">
    <source>
        <dbReference type="ARBA" id="ARBA00022664"/>
    </source>
</evidence>
<dbReference type="STRING" id="1336337.A0A3N4JVH3"/>
<feature type="compositionally biased region" description="Basic and acidic residues" evidence="4">
    <location>
        <begin position="479"/>
        <end position="495"/>
    </location>
</feature>
<proteinExistence type="predicted"/>
<feature type="region of interest" description="Disordered" evidence="4">
    <location>
        <begin position="582"/>
        <end position="612"/>
    </location>
</feature>
<feature type="region of interest" description="Disordered" evidence="4">
    <location>
        <begin position="446"/>
        <end position="523"/>
    </location>
</feature>
<dbReference type="AlphaFoldDB" id="A0A3N4JVH3"/>
<sequence length="820" mass="91543">MEATQVFSSVEDQLQQLGSARALVLTDPVYWPQVLHGILPIVSGPIVQLRRWGADFLAETFSTPVVEAGEKLNLAVACLDTMVRLMDEKEAGILKSVVQCSASVYPLIFRYICNNREDAATWKKMDVLKSKILNLWDTGPVGVRLCCIKFVQRVILVQSRGATDPRLADRSEISLSMVPTNHPILSLPALDAEAQGLLDRLLSVLLEDPRQENTVTTTTHNGESSRITGILIINSDATLTTATLNNLAQLVKTRSPIAAKIVSTVLSFNPLAIVTRSNTIQNRLMMQCMEKTVRVLLLNIVRANPQGPFTGKVSQHLTRLSRMKADLLEELSRKRAAPTPDNDAVKRLKTDQQQQQHAAVTPTPTPPLVPPQQQIINGPMSYAQLYSLSTDDGMNSFDGQQLPLDLILEIINRSMYNVQQHNLDAAITAVRNRYAALLRAFPPVPPQAFSQQSSSQASSYVPPPAATDESHAGYLPDATENRIDKQEKEEDKAESNDEEDEESELQLGKFRLPPPPTLSREELRESSFDAVNRIFSVIDQFDKTSLVSRKSKLGVMRLAASNWDREGWTTLITRLATRGMGGLQGEEEIKPEVRDSDFDDEDYDEEEGDSKLQKPSALSNFIRDKLYMCIIEDFRARMDIAISWLNEEWYNDRIMAKTQPNRQPQYKIWMMKIMDGIFPFLEGKDRMFMRLLSEIPEITVELLQKVKMLCLDPDRAVLGIQMLHFLAMLRPPVRNMCMDVLEDLWLNHTELRGQTQKLISKWRPEVLVPKPAAIAAAAAPASENTGTSENQVAVNASGGNLNGNATASSSDNTNTTPMVT</sequence>